<dbReference type="Proteomes" id="UP000885392">
    <property type="component" value="Unassembled WGS sequence"/>
</dbReference>
<dbReference type="EMBL" id="CP030219">
    <property type="protein sequence ID" value="AXD71189.1"/>
    <property type="molecule type" value="Genomic_DNA"/>
</dbReference>
<organism evidence="4 6">
    <name type="scientific">Salmonella enterica</name>
    <name type="common">Salmonella choleraesuis</name>
    <dbReference type="NCBI Taxonomy" id="28901"/>
    <lineage>
        <taxon>Bacteria</taxon>
        <taxon>Pseudomonadati</taxon>
        <taxon>Pseudomonadota</taxon>
        <taxon>Gammaproteobacteria</taxon>
        <taxon>Enterobacterales</taxon>
        <taxon>Enterobacteriaceae</taxon>
        <taxon>Salmonella</taxon>
    </lineage>
</organism>
<gene>
    <name evidence="1" type="ORF">CHC34_09535</name>
    <name evidence="3" type="ORF">EAK82_26315</name>
    <name evidence="2" type="ORF">EE393_21190</name>
    <name evidence="4" type="ORF">FJR63_14135</name>
</gene>
<dbReference type="EMBL" id="VFRH01000010">
    <property type="protein sequence ID" value="TPQ11615.1"/>
    <property type="molecule type" value="Genomic_DNA"/>
</dbReference>
<dbReference type="EMBL" id="RVIJ01000053">
    <property type="protein sequence ID" value="MLW03612.1"/>
    <property type="molecule type" value="Genomic_DNA"/>
</dbReference>
<evidence type="ECO:0000313" key="4">
    <source>
        <dbReference type="EMBL" id="TPQ11615.1"/>
    </source>
</evidence>
<reference evidence="4 6" key="3">
    <citation type="submission" date="2019-06" db="EMBL/GenBank/DDBJ databases">
        <title>Comparative genome anaysis of Salmonella and Staphylococcus aureus isolated from China.</title>
        <authorList>
            <person name="Li L."/>
        </authorList>
    </citation>
    <scope>NUCLEOTIDE SEQUENCE [LARGE SCALE GENOMIC DNA]</scope>
    <source>
        <strain evidence="4 6">GSJ/2016-Sal.-012</strain>
    </source>
</reference>
<protein>
    <submittedName>
        <fullName evidence="4">Uncharacterized protein</fullName>
    </submittedName>
</protein>
<dbReference type="Proteomes" id="UP000251994">
    <property type="component" value="Chromosome"/>
</dbReference>
<dbReference type="Proteomes" id="UP000885336">
    <property type="component" value="Unassembled WGS sequence"/>
</dbReference>
<dbReference type="RefSeq" id="WP_023248368.1">
    <property type="nucleotide sequence ID" value="NZ_CP030219.1"/>
</dbReference>
<proteinExistence type="predicted"/>
<accession>A0A1S0ZPZ8</accession>
<evidence type="ECO:0000313" key="3">
    <source>
        <dbReference type="EMBL" id="MLW03612.1"/>
    </source>
</evidence>
<dbReference type="Proteomes" id="UP000320106">
    <property type="component" value="Unassembled WGS sequence"/>
</dbReference>
<evidence type="ECO:0000313" key="1">
    <source>
        <dbReference type="EMBL" id="AXD71189.1"/>
    </source>
</evidence>
<evidence type="ECO:0000313" key="5">
    <source>
        <dbReference type="Proteomes" id="UP000251994"/>
    </source>
</evidence>
<evidence type="ECO:0000313" key="6">
    <source>
        <dbReference type="Proteomes" id="UP000320106"/>
    </source>
</evidence>
<reference evidence="2" key="2">
    <citation type="submission" date="2018-11" db="EMBL/GenBank/DDBJ databases">
        <authorList>
            <consortium name="PulseNet: The National Subtyping Network for Foodborne Disease Surveillance"/>
            <person name="Tarr C.L."/>
            <person name="Trees E."/>
            <person name="Katz L.S."/>
            <person name="Carleton-Romer H.A."/>
            <person name="Stroika S."/>
            <person name="Kucerova Z."/>
            <person name="Roache K.F."/>
            <person name="Sabol A.L."/>
            <person name="Besser J."/>
            <person name="Gerner-Smidt P."/>
        </authorList>
    </citation>
    <scope>NUCLEOTIDE SEQUENCE [LARGE SCALE GENOMIC DNA]</scope>
    <source>
        <strain evidence="3">PNUSAS038541</strain>
        <strain evidence="2">PNUSAS058450</strain>
    </source>
</reference>
<reference evidence="1 5" key="1">
    <citation type="submission" date="2018-06" db="EMBL/GenBank/DDBJ databases">
        <title>Completed Genome Sequences of 32 Strains from Various Serotypes of Salmonella enterica.</title>
        <authorList>
            <person name="Nash J.H.E."/>
            <person name="Robertson J."/>
            <person name="Bessonov K."/>
        </authorList>
    </citation>
    <scope>NUCLEOTIDE SEQUENCE [LARGE SCALE GENOMIC DNA]</scope>
    <source>
        <strain evidence="1 5">SA20021456</strain>
    </source>
</reference>
<evidence type="ECO:0000313" key="2">
    <source>
        <dbReference type="EMBL" id="MGD31399.1"/>
    </source>
</evidence>
<dbReference type="AlphaFoldDB" id="A0A1S0ZPZ8"/>
<sequence>MAKVKTKYGLDHIEWHGGTFFNHGVKITTSSPEQFVIALPAWQRSGVNNYTLDGIASHQAGCISHERYRKR</sequence>
<name>A0A1S0ZPZ8_SALER</name>
<dbReference type="EMBL" id="RNKS01000070">
    <property type="protein sequence ID" value="MGD31399.1"/>
    <property type="molecule type" value="Genomic_DNA"/>
</dbReference>